<dbReference type="GO" id="GO:0008519">
    <property type="term" value="F:ammonium channel activity"/>
    <property type="evidence" value="ECO:0007669"/>
    <property type="project" value="InterPro"/>
</dbReference>
<dbReference type="PANTHER" id="PTHR11730:SF6">
    <property type="entry name" value="AMMONIUM TRANSPORTER"/>
    <property type="match status" value="1"/>
</dbReference>
<dbReference type="GO" id="GO:0097272">
    <property type="term" value="P:ammonium homeostasis"/>
    <property type="evidence" value="ECO:0007669"/>
    <property type="project" value="TreeGrafter"/>
</dbReference>
<evidence type="ECO:0000256" key="2">
    <source>
        <dbReference type="ARBA" id="ARBA00005887"/>
    </source>
</evidence>
<feature type="transmembrane region" description="Helical" evidence="8">
    <location>
        <begin position="96"/>
        <end position="114"/>
    </location>
</feature>
<dbReference type="Pfam" id="PF00909">
    <property type="entry name" value="Ammonium_transp"/>
    <property type="match status" value="2"/>
</dbReference>
<feature type="domain" description="Ammonium transporter AmtB-like" evidence="9">
    <location>
        <begin position="1"/>
        <end position="114"/>
    </location>
</feature>
<evidence type="ECO:0000313" key="10">
    <source>
        <dbReference type="Proteomes" id="UP000887540"/>
    </source>
</evidence>
<protein>
    <submittedName>
        <fullName evidence="11">Ammonium transporter AmtB-like domain-containing protein</fullName>
    </submittedName>
</protein>
<reference evidence="11" key="1">
    <citation type="submission" date="2022-11" db="UniProtKB">
        <authorList>
            <consortium name="WormBaseParasite"/>
        </authorList>
    </citation>
    <scope>IDENTIFICATION</scope>
</reference>
<dbReference type="InterPro" id="IPR024041">
    <property type="entry name" value="NH4_transpt_AmtB-like_dom"/>
</dbReference>
<dbReference type="WBParaSite" id="ACRNAN_scaffold220.g22693.t1">
    <property type="protein sequence ID" value="ACRNAN_scaffold220.g22693.t1"/>
    <property type="gene ID" value="ACRNAN_scaffold220.g22693"/>
</dbReference>
<proteinExistence type="inferred from homology"/>
<keyword evidence="5 8" id="KW-1133">Transmembrane helix</keyword>
<feature type="transmembrane region" description="Helical" evidence="8">
    <location>
        <begin position="259"/>
        <end position="278"/>
    </location>
</feature>
<evidence type="ECO:0000256" key="1">
    <source>
        <dbReference type="ARBA" id="ARBA00004141"/>
    </source>
</evidence>
<dbReference type="Gene3D" id="1.10.3430.10">
    <property type="entry name" value="Ammonium transporter AmtB like domains"/>
    <property type="match status" value="2"/>
</dbReference>
<evidence type="ECO:0000256" key="5">
    <source>
        <dbReference type="ARBA" id="ARBA00022989"/>
    </source>
</evidence>
<sequence length="511" mass="55624">MQCGFAFLEAGAVRSKNCTNILLKNLVESLIVAVGYWGVGWGLAYGPNPQGQAWLIGGSEFFMSKERDIADFFFQYVFAATASTIISGAVAERVGFWSYIVYSVTISCIIYPVLTATASTIISGAVAERVGFWSYIVYSVTISCLIYPVLTHWGWSVDGWMKQGVLFGTEHVGYVDFAGAGMVHLSAGTLGLLAAWIIGPRIGRFAPKGSGQKDAEIKGHSVPFAALGGFLLMFGFLAFNGGSTRMISAKGMGQISAKAMVNSILCCAWAALVFMVIHHFRKGKWSLLLTINASLSGMAAATAGCNQFYPWAASVVGIGASIAYMLLYELTIKLRIDDPLDVFAVHFGAGFWGLISVCIIGEKGIFYGFLYEDVSLKHAFIQLGWQMICATAIILWSAVCGLIMFIGLKKLGVLRVSSEVELKGLDIKNHGEAAYPLSAYGHGWNENETNEKKDTQIRLRTVYKKSDPISIVSSIQHDVIHESEHEGQNGHSKHFVEVNLKNGTKEVEDKF</sequence>
<evidence type="ECO:0000259" key="9">
    <source>
        <dbReference type="Pfam" id="PF00909"/>
    </source>
</evidence>
<dbReference type="SUPFAM" id="SSF111352">
    <property type="entry name" value="Ammonium transporter"/>
    <property type="match status" value="2"/>
</dbReference>
<keyword evidence="7" id="KW-0924">Ammonia transport</keyword>
<name>A0A914DAK4_9BILA</name>
<organism evidence="10 11">
    <name type="scientific">Acrobeloides nanus</name>
    <dbReference type="NCBI Taxonomy" id="290746"/>
    <lineage>
        <taxon>Eukaryota</taxon>
        <taxon>Metazoa</taxon>
        <taxon>Ecdysozoa</taxon>
        <taxon>Nematoda</taxon>
        <taxon>Chromadorea</taxon>
        <taxon>Rhabditida</taxon>
        <taxon>Tylenchina</taxon>
        <taxon>Cephalobomorpha</taxon>
        <taxon>Cephaloboidea</taxon>
        <taxon>Cephalobidae</taxon>
        <taxon>Acrobeloides</taxon>
    </lineage>
</organism>
<keyword evidence="10" id="KW-1185">Reference proteome</keyword>
<accession>A0A914DAK4</accession>
<evidence type="ECO:0000256" key="4">
    <source>
        <dbReference type="ARBA" id="ARBA00022692"/>
    </source>
</evidence>
<keyword evidence="4 8" id="KW-0812">Transmembrane</keyword>
<dbReference type="InterPro" id="IPR029020">
    <property type="entry name" value="Ammonium/urea_transptr"/>
</dbReference>
<keyword evidence="3" id="KW-0813">Transport</keyword>
<dbReference type="Proteomes" id="UP000887540">
    <property type="component" value="Unplaced"/>
</dbReference>
<comment type="similarity">
    <text evidence="2">Belongs to the ammonia transporter channel (TC 1.A.11.2) family.</text>
</comment>
<dbReference type="GO" id="GO:0005886">
    <property type="term" value="C:plasma membrane"/>
    <property type="evidence" value="ECO:0007669"/>
    <property type="project" value="TreeGrafter"/>
</dbReference>
<dbReference type="PANTHER" id="PTHR11730">
    <property type="entry name" value="AMMONIUM TRANSPORTER"/>
    <property type="match status" value="1"/>
</dbReference>
<comment type="subcellular location">
    <subcellularLocation>
        <location evidence="1">Membrane</location>
        <topology evidence="1">Multi-pass membrane protein</topology>
    </subcellularLocation>
</comment>
<evidence type="ECO:0000256" key="3">
    <source>
        <dbReference type="ARBA" id="ARBA00022448"/>
    </source>
</evidence>
<feature type="transmembrane region" description="Helical" evidence="8">
    <location>
        <begin position="342"/>
        <end position="371"/>
    </location>
</feature>
<feature type="transmembrane region" description="Helical" evidence="8">
    <location>
        <begin position="135"/>
        <end position="155"/>
    </location>
</feature>
<feature type="transmembrane region" description="Helical" evidence="8">
    <location>
        <begin position="72"/>
        <end position="90"/>
    </location>
</feature>
<keyword evidence="6 8" id="KW-0472">Membrane</keyword>
<feature type="domain" description="Ammonium transporter AmtB-like" evidence="9">
    <location>
        <begin position="115"/>
        <end position="435"/>
    </location>
</feature>
<evidence type="ECO:0000256" key="8">
    <source>
        <dbReference type="SAM" id="Phobius"/>
    </source>
</evidence>
<dbReference type="AlphaFoldDB" id="A0A914DAK4"/>
<evidence type="ECO:0000256" key="6">
    <source>
        <dbReference type="ARBA" id="ARBA00023136"/>
    </source>
</evidence>
<evidence type="ECO:0000313" key="11">
    <source>
        <dbReference type="WBParaSite" id="ACRNAN_scaffold220.g22693.t1"/>
    </source>
</evidence>
<feature type="transmembrane region" description="Helical" evidence="8">
    <location>
        <begin position="175"/>
        <end position="199"/>
    </location>
</feature>
<feature type="transmembrane region" description="Helical" evidence="8">
    <location>
        <begin position="309"/>
        <end position="330"/>
    </location>
</feature>
<feature type="transmembrane region" description="Helical" evidence="8">
    <location>
        <begin position="383"/>
        <end position="408"/>
    </location>
</feature>
<feature type="transmembrane region" description="Helical" evidence="8">
    <location>
        <begin position="220"/>
        <end position="239"/>
    </location>
</feature>
<evidence type="ECO:0000256" key="7">
    <source>
        <dbReference type="ARBA" id="ARBA00023177"/>
    </source>
</evidence>